<evidence type="ECO:0000313" key="7">
    <source>
        <dbReference type="EMBL" id="WWX23214.1"/>
    </source>
</evidence>
<name>A0ABZ2IWZ2_9BACT</name>
<keyword evidence="8" id="KW-1185">Reference proteome</keyword>
<sequence>MVIYCVALALVAGTAVSSRAAATITPGVIAVGTDLTYPPYNYFDDNEKPAGFDVELMTAIAAKAGMKIEFHDTRFENLIMGVRGGQFDVIASTLYVKPARAKQIDYIPYMKTGVSIAVATSSGLSFAAPENLCGRKVGSIKGGAWIEKLNGLAEGVCKDNPVDSREFPTSPEVTQALLSGGIDAQMEDSAVLQSAVEKLNGRLKVTSKENLYPVVVGFGVRKGNTELADLLRKTLKELEADGTYPALLKKYNVSKPTEAEFKAAVGE</sequence>
<evidence type="ECO:0000256" key="1">
    <source>
        <dbReference type="ARBA" id="ARBA00004196"/>
    </source>
</evidence>
<dbReference type="PANTHER" id="PTHR35936:SF19">
    <property type="entry name" value="AMINO-ACID-BINDING PROTEIN YXEM-RELATED"/>
    <property type="match status" value="1"/>
</dbReference>
<evidence type="ECO:0000313" key="8">
    <source>
        <dbReference type="Proteomes" id="UP001385389"/>
    </source>
</evidence>
<dbReference type="PANTHER" id="PTHR35936">
    <property type="entry name" value="MEMBRANE-BOUND LYTIC MUREIN TRANSGLYCOSYLASE F"/>
    <property type="match status" value="1"/>
</dbReference>
<dbReference type="RefSeq" id="WP_338668928.1">
    <property type="nucleotide sequence ID" value="NZ_CP146609.1"/>
</dbReference>
<dbReference type="Proteomes" id="UP001385389">
    <property type="component" value="Chromosome"/>
</dbReference>
<dbReference type="CDD" id="cd01004">
    <property type="entry name" value="PBP2_MidA_like"/>
    <property type="match status" value="1"/>
</dbReference>
<evidence type="ECO:0000259" key="6">
    <source>
        <dbReference type="SMART" id="SM00062"/>
    </source>
</evidence>
<organism evidence="7 8">
    <name type="scientific">Pseudodesulfovibrio methanolicus</name>
    <dbReference type="NCBI Taxonomy" id="3126690"/>
    <lineage>
        <taxon>Bacteria</taxon>
        <taxon>Pseudomonadati</taxon>
        <taxon>Thermodesulfobacteriota</taxon>
        <taxon>Desulfovibrionia</taxon>
        <taxon>Desulfovibrionales</taxon>
        <taxon>Desulfovibrionaceae</taxon>
    </lineage>
</organism>
<keyword evidence="3 5" id="KW-0732">Signal</keyword>
<dbReference type="SUPFAM" id="SSF53850">
    <property type="entry name" value="Periplasmic binding protein-like II"/>
    <property type="match status" value="1"/>
</dbReference>
<evidence type="ECO:0000256" key="3">
    <source>
        <dbReference type="ARBA" id="ARBA00022729"/>
    </source>
</evidence>
<evidence type="ECO:0000256" key="4">
    <source>
        <dbReference type="RuleBase" id="RU003744"/>
    </source>
</evidence>
<protein>
    <submittedName>
        <fullName evidence="7">ABC transporter substrate-binding protein</fullName>
    </submittedName>
</protein>
<gene>
    <name evidence="7" type="ORF">V8V93_03195</name>
</gene>
<evidence type="ECO:0000256" key="5">
    <source>
        <dbReference type="SAM" id="SignalP"/>
    </source>
</evidence>
<dbReference type="PROSITE" id="PS01039">
    <property type="entry name" value="SBP_BACTERIAL_3"/>
    <property type="match status" value="1"/>
</dbReference>
<dbReference type="Pfam" id="PF00497">
    <property type="entry name" value="SBP_bac_3"/>
    <property type="match status" value="1"/>
</dbReference>
<feature type="domain" description="Solute-binding protein family 3/N-terminal" evidence="6">
    <location>
        <begin position="28"/>
        <end position="255"/>
    </location>
</feature>
<feature type="chain" id="PRO_5045545720" evidence="5">
    <location>
        <begin position="21"/>
        <end position="267"/>
    </location>
</feature>
<dbReference type="InterPro" id="IPR018313">
    <property type="entry name" value="SBP_3_CS"/>
</dbReference>
<reference evidence="7 8" key="1">
    <citation type="submission" date="2024-03" db="EMBL/GenBank/DDBJ databases">
        <title>Phenotype and Genome Characterization of a Sulfate-Reducing Bacterium Pseudodesulfovibrio sp. strain 5S69, isolated from Petroleum Reservoir in Tatarstan (Russia).</title>
        <authorList>
            <person name="Bidzhieva S.K."/>
            <person name="Kadnikov V."/>
            <person name="Tourova T.P."/>
            <person name="Samigullina S.R."/>
            <person name="Sokolova D.S."/>
            <person name="Poltaraus A.B."/>
            <person name="Avtukh A.N."/>
            <person name="Tereshina V.M."/>
            <person name="Mardanov A.V."/>
            <person name="Nazina T.N."/>
        </authorList>
    </citation>
    <scope>NUCLEOTIDE SEQUENCE [LARGE SCALE GENOMIC DNA]</scope>
    <source>
        <strain evidence="7 8">5S69</strain>
    </source>
</reference>
<comment type="subcellular location">
    <subcellularLocation>
        <location evidence="1">Cell envelope</location>
    </subcellularLocation>
</comment>
<proteinExistence type="inferred from homology"/>
<evidence type="ECO:0000256" key="2">
    <source>
        <dbReference type="ARBA" id="ARBA00010333"/>
    </source>
</evidence>
<feature type="signal peptide" evidence="5">
    <location>
        <begin position="1"/>
        <end position="20"/>
    </location>
</feature>
<dbReference type="SMART" id="SM00062">
    <property type="entry name" value="PBPb"/>
    <property type="match status" value="1"/>
</dbReference>
<accession>A0ABZ2IWZ2</accession>
<dbReference type="InterPro" id="IPR001638">
    <property type="entry name" value="Solute-binding_3/MltF_N"/>
</dbReference>
<dbReference type="Gene3D" id="3.40.190.10">
    <property type="entry name" value="Periplasmic binding protein-like II"/>
    <property type="match status" value="2"/>
</dbReference>
<dbReference type="EMBL" id="CP146609">
    <property type="protein sequence ID" value="WWX23214.1"/>
    <property type="molecule type" value="Genomic_DNA"/>
</dbReference>
<comment type="similarity">
    <text evidence="2 4">Belongs to the bacterial solute-binding protein 3 family.</text>
</comment>